<protein>
    <submittedName>
        <fullName evidence="2">Copper chaperone CopZ</fullName>
    </submittedName>
</protein>
<dbReference type="PROSITE" id="PS50846">
    <property type="entry name" value="HMA_2"/>
    <property type="match status" value="1"/>
</dbReference>
<evidence type="ECO:0000313" key="3">
    <source>
        <dbReference type="Proteomes" id="UP000253490"/>
    </source>
</evidence>
<dbReference type="OrthoDB" id="1913655at2"/>
<dbReference type="InterPro" id="IPR036163">
    <property type="entry name" value="HMA_dom_sf"/>
</dbReference>
<feature type="domain" description="HMA" evidence="1">
    <location>
        <begin position="2"/>
        <end position="67"/>
    </location>
</feature>
<dbReference type="AlphaFoldDB" id="A0A366I7A3"/>
<dbReference type="Gene3D" id="3.30.70.100">
    <property type="match status" value="1"/>
</dbReference>
<keyword evidence="3" id="KW-1185">Reference proteome</keyword>
<dbReference type="Pfam" id="PF00403">
    <property type="entry name" value="HMA"/>
    <property type="match status" value="1"/>
</dbReference>
<dbReference type="Proteomes" id="UP000253490">
    <property type="component" value="Unassembled WGS sequence"/>
</dbReference>
<evidence type="ECO:0000313" key="2">
    <source>
        <dbReference type="EMBL" id="RBP64498.1"/>
    </source>
</evidence>
<sequence>MNRVHYYVIGLQNNTEKTQIKNALDKLDGVQMVNVDLGRGSIEVGFNEATGEDEIRKTIEHTACCKIKQ</sequence>
<gene>
    <name evidence="2" type="ORF">DES36_108123</name>
</gene>
<organism evidence="2 3">
    <name type="scientific">Alkalibaculum bacchi</name>
    <dbReference type="NCBI Taxonomy" id="645887"/>
    <lineage>
        <taxon>Bacteria</taxon>
        <taxon>Bacillati</taxon>
        <taxon>Bacillota</taxon>
        <taxon>Clostridia</taxon>
        <taxon>Eubacteriales</taxon>
        <taxon>Eubacteriaceae</taxon>
        <taxon>Alkalibaculum</taxon>
    </lineage>
</organism>
<dbReference type="InterPro" id="IPR006121">
    <property type="entry name" value="HMA_dom"/>
</dbReference>
<evidence type="ECO:0000259" key="1">
    <source>
        <dbReference type="PROSITE" id="PS50846"/>
    </source>
</evidence>
<dbReference type="SUPFAM" id="SSF55008">
    <property type="entry name" value="HMA, heavy metal-associated domain"/>
    <property type="match status" value="1"/>
</dbReference>
<dbReference type="CDD" id="cd00371">
    <property type="entry name" value="HMA"/>
    <property type="match status" value="1"/>
</dbReference>
<dbReference type="EMBL" id="QNRX01000008">
    <property type="protein sequence ID" value="RBP64498.1"/>
    <property type="molecule type" value="Genomic_DNA"/>
</dbReference>
<dbReference type="RefSeq" id="WP_113920647.1">
    <property type="nucleotide sequence ID" value="NZ_CALNCS010000222.1"/>
</dbReference>
<reference evidence="2 3" key="1">
    <citation type="submission" date="2018-06" db="EMBL/GenBank/DDBJ databases">
        <title>Genomic Encyclopedia of Type Strains, Phase IV (KMG-IV): sequencing the most valuable type-strain genomes for metagenomic binning, comparative biology and taxonomic classification.</title>
        <authorList>
            <person name="Goeker M."/>
        </authorList>
    </citation>
    <scope>NUCLEOTIDE SEQUENCE [LARGE SCALE GENOMIC DNA]</scope>
    <source>
        <strain evidence="2 3">DSM 22112</strain>
    </source>
</reference>
<accession>A0A366I7A3</accession>
<dbReference type="GO" id="GO:0046872">
    <property type="term" value="F:metal ion binding"/>
    <property type="evidence" value="ECO:0007669"/>
    <property type="project" value="InterPro"/>
</dbReference>
<proteinExistence type="predicted"/>
<name>A0A366I7A3_9FIRM</name>
<comment type="caution">
    <text evidence="2">The sequence shown here is derived from an EMBL/GenBank/DDBJ whole genome shotgun (WGS) entry which is preliminary data.</text>
</comment>